<keyword evidence="3" id="KW-1003">Cell membrane</keyword>
<dbReference type="Pfam" id="PF07670">
    <property type="entry name" value="Gate"/>
    <property type="match status" value="2"/>
</dbReference>
<evidence type="ECO:0000256" key="2">
    <source>
        <dbReference type="ARBA" id="ARBA00022448"/>
    </source>
</evidence>
<dbReference type="Pfam" id="PF02421">
    <property type="entry name" value="FeoB_N"/>
    <property type="match status" value="1"/>
</dbReference>
<dbReference type="GO" id="GO:0005525">
    <property type="term" value="F:GTP binding"/>
    <property type="evidence" value="ECO:0007669"/>
    <property type="project" value="UniProtKB-KW"/>
</dbReference>
<sequence>MAFEVSIIGNPNVGKTSIFNLLTGTKQYVANWPGVTVEKKIGSYKFQNHEFRLIDLPGIYTLSAQSEDERVARDYFLNEAPDAIVVVADALNLERSMFLLMQLIEMNKPVILAINSIDEAEEKGKIINPEIISKTLNIPVVLTSAKKVKGITKLLQEIHKVSENTKNIRFELNYTKNINDFIYSFKNKISKYHEYNSYTSSWLAVNFIEFSGENFNYPKELLNSLKKEFNLKNLKEEYNNWKFNFISSLIKDCIVSNGRTWSTRDILDHVLTHRVLGLMIYVLALFLVFSLTFNVAAPLSDLMDLAISWLSDLTRNFIKIPWLSSLISDGIIGGVGGVLVFIPQIFALFFFMGFLEETGYLPRAAFLVDKLVRKFGLSGRSFMSIILGFGCSVPAIMSTKTISNKKERLSLILSIPFASCSARLPVYVVLISAFFSKHAAEVMLLLYSSSILLVLISAKILQVFVTQSKDIPFTIELPRFRMPTMKNLTFYTWHKGKHFLEKAGGIILIASIFIWFLSYFPNNGVDINKSFAASIGRFFEPVTLHLGWNWITNTALLFGVAAKEVVVSTYTTLLNSNSETLTNSLSAILTPRSAISLLFFILGYVPCFATLGTIKAETNSYKWPIFAFFYTTIVAYILANFVYFVGGMIL</sequence>
<dbReference type="EMBL" id="AP018712">
    <property type="protein sequence ID" value="BBE30753.1"/>
    <property type="molecule type" value="Genomic_DNA"/>
</dbReference>
<evidence type="ECO:0000256" key="7">
    <source>
        <dbReference type="ARBA" id="ARBA00022741"/>
    </source>
</evidence>
<evidence type="ECO:0000256" key="1">
    <source>
        <dbReference type="ARBA" id="ARBA00004429"/>
    </source>
</evidence>
<dbReference type="InterPro" id="IPR005225">
    <property type="entry name" value="Small_GTP-bd"/>
</dbReference>
<keyword evidence="8 16" id="KW-1133">Transmembrane helix</keyword>
<dbReference type="PANTHER" id="PTHR43185">
    <property type="entry name" value="FERROUS IRON TRANSPORT PROTEIN B"/>
    <property type="match status" value="1"/>
</dbReference>
<keyword evidence="4 16" id="KW-0410">Iron transport</keyword>
<keyword evidence="10" id="KW-0406">Ion transport</keyword>
<evidence type="ECO:0000256" key="9">
    <source>
        <dbReference type="ARBA" id="ARBA00023004"/>
    </source>
</evidence>
<keyword evidence="19" id="KW-1185">Reference proteome</keyword>
<feature type="transmembrane region" description="Helical" evidence="16">
    <location>
        <begin position="409"/>
        <end position="436"/>
    </location>
</feature>
<dbReference type="InterPro" id="IPR011640">
    <property type="entry name" value="Fe2_transport_prot_B_C"/>
</dbReference>
<feature type="binding site" evidence="15">
    <location>
        <position position="20"/>
    </location>
    <ligand>
        <name>Mg(2+)</name>
        <dbReference type="ChEBI" id="CHEBI:18420"/>
        <label>2</label>
    </ligand>
</feature>
<keyword evidence="7 14" id="KW-0547">Nucleotide-binding</keyword>
<evidence type="ECO:0000256" key="11">
    <source>
        <dbReference type="ARBA" id="ARBA00023134"/>
    </source>
</evidence>
<evidence type="ECO:0000256" key="4">
    <source>
        <dbReference type="ARBA" id="ARBA00022496"/>
    </source>
</evidence>
<gene>
    <name evidence="18" type="primary">feoB</name>
    <name evidence="18" type="ORF">OSSY52_08940</name>
</gene>
<keyword evidence="11 14" id="KW-0342">GTP-binding</keyword>
<dbReference type="FunFam" id="3.40.50.300:FF:000426">
    <property type="entry name" value="Ferrous iron transport protein B"/>
    <property type="match status" value="1"/>
</dbReference>
<keyword evidence="6 16" id="KW-0812">Transmembrane</keyword>
<dbReference type="InterPro" id="IPR030389">
    <property type="entry name" value="G_FEOB_dom"/>
</dbReference>
<comment type="similarity">
    <text evidence="16">Belongs to the TRAFAC class TrmE-Era-EngA-EngB-Septin-like GTPase superfamily. FeoB GTPase (TC 9.A.8) family.</text>
</comment>
<dbReference type="NCBIfam" id="TIGR00437">
    <property type="entry name" value="feoB"/>
    <property type="match status" value="1"/>
</dbReference>
<dbReference type="InParanoid" id="A0A7G1G7A0"/>
<reference evidence="18 19" key="1">
    <citation type="submission" date="2018-06" db="EMBL/GenBank/DDBJ databases">
        <title>Genome sequencing of Oceanotoga sp. sy52.</title>
        <authorList>
            <person name="Mori K."/>
        </authorList>
    </citation>
    <scope>NUCLEOTIDE SEQUENCE [LARGE SCALE GENOMIC DNA]</scope>
    <source>
        <strain evidence="19">sy52</strain>
    </source>
</reference>
<dbReference type="AlphaFoldDB" id="A0A7G1G7A0"/>
<keyword evidence="5" id="KW-0997">Cell inner membrane</keyword>
<dbReference type="GO" id="GO:0005886">
    <property type="term" value="C:plasma membrane"/>
    <property type="evidence" value="ECO:0007669"/>
    <property type="project" value="UniProtKB-SubCell"/>
</dbReference>
<evidence type="ECO:0000256" key="6">
    <source>
        <dbReference type="ARBA" id="ARBA00022692"/>
    </source>
</evidence>
<evidence type="ECO:0000259" key="17">
    <source>
        <dbReference type="PROSITE" id="PS51711"/>
    </source>
</evidence>
<keyword evidence="2 16" id="KW-0813">Transport</keyword>
<feature type="transmembrane region" description="Helical" evidence="16">
    <location>
        <begin position="626"/>
        <end position="649"/>
    </location>
</feature>
<evidence type="ECO:0000256" key="16">
    <source>
        <dbReference type="RuleBase" id="RU362098"/>
    </source>
</evidence>
<evidence type="ECO:0000256" key="14">
    <source>
        <dbReference type="PIRSR" id="PIRSR603373-1"/>
    </source>
</evidence>
<name>A0A7G1G7A0_9BACT</name>
<feature type="transmembrane region" description="Helical" evidence="16">
    <location>
        <begin position="331"/>
        <end position="355"/>
    </location>
</feature>
<keyword evidence="12 16" id="KW-0472">Membrane</keyword>
<proteinExistence type="inferred from homology"/>
<keyword evidence="15" id="KW-0479">Metal-binding</keyword>
<feature type="domain" description="FeoB-type G" evidence="17">
    <location>
        <begin position="2"/>
        <end position="164"/>
    </location>
</feature>
<feature type="binding site" evidence="14">
    <location>
        <begin position="34"/>
        <end position="38"/>
    </location>
    <ligand>
        <name>GTP</name>
        <dbReference type="ChEBI" id="CHEBI:37565"/>
        <label>1</label>
    </ligand>
</feature>
<dbReference type="PRINTS" id="PR00326">
    <property type="entry name" value="GTP1OBG"/>
</dbReference>
<feature type="transmembrane region" description="Helical" evidence="16">
    <location>
        <begin position="375"/>
        <end position="397"/>
    </location>
</feature>
<feature type="transmembrane region" description="Helical" evidence="16">
    <location>
        <begin position="594"/>
        <end position="614"/>
    </location>
</feature>
<feature type="binding site" evidence="14">
    <location>
        <begin position="55"/>
        <end position="58"/>
    </location>
    <ligand>
        <name>GTP</name>
        <dbReference type="ChEBI" id="CHEBI:37565"/>
        <label>1</label>
    </ligand>
</feature>
<dbReference type="InterPro" id="IPR050860">
    <property type="entry name" value="FeoB_GTPase"/>
</dbReference>
<evidence type="ECO:0000313" key="18">
    <source>
        <dbReference type="EMBL" id="BBE30753.1"/>
    </source>
</evidence>
<evidence type="ECO:0000313" key="19">
    <source>
        <dbReference type="Proteomes" id="UP000516361"/>
    </source>
</evidence>
<dbReference type="Gene3D" id="3.40.50.300">
    <property type="entry name" value="P-loop containing nucleotide triphosphate hydrolases"/>
    <property type="match status" value="1"/>
</dbReference>
<evidence type="ECO:0000256" key="12">
    <source>
        <dbReference type="ARBA" id="ARBA00023136"/>
    </source>
</evidence>
<dbReference type="KEGG" id="ocy:OSSY52_08940"/>
<feature type="binding site" evidence="14">
    <location>
        <begin position="115"/>
        <end position="118"/>
    </location>
    <ligand>
        <name>GTP</name>
        <dbReference type="ChEBI" id="CHEBI:37565"/>
        <label>1</label>
    </ligand>
</feature>
<comment type="function">
    <text evidence="16">Probable transporter of a GTP-driven Fe(2+) uptake system.</text>
</comment>
<protein>
    <recommendedName>
        <fullName evidence="13 16">Ferrous iron transport protein B</fullName>
    </recommendedName>
</protein>
<accession>A0A7G1G7A0</accession>
<dbReference type="GO" id="GO:0046872">
    <property type="term" value="F:metal ion binding"/>
    <property type="evidence" value="ECO:0007669"/>
    <property type="project" value="UniProtKB-KW"/>
</dbReference>
<evidence type="ECO:0000256" key="15">
    <source>
        <dbReference type="PIRSR" id="PIRSR603373-2"/>
    </source>
</evidence>
<evidence type="ECO:0000256" key="13">
    <source>
        <dbReference type="NCBIfam" id="TIGR00437"/>
    </source>
</evidence>
<feature type="binding site" evidence="14">
    <location>
        <begin position="9"/>
        <end position="16"/>
    </location>
    <ligand>
        <name>GTP</name>
        <dbReference type="ChEBI" id="CHEBI:37565"/>
        <label>1</label>
    </ligand>
</feature>
<feature type="binding site" evidence="15">
    <location>
        <position position="24"/>
    </location>
    <ligand>
        <name>Mg(2+)</name>
        <dbReference type="ChEBI" id="CHEBI:18420"/>
        <label>2</label>
    </ligand>
</feature>
<dbReference type="GO" id="GO:0015093">
    <property type="term" value="F:ferrous iron transmembrane transporter activity"/>
    <property type="evidence" value="ECO:0007669"/>
    <property type="project" value="UniProtKB-UniRule"/>
</dbReference>
<evidence type="ECO:0000256" key="3">
    <source>
        <dbReference type="ARBA" id="ARBA00022475"/>
    </source>
</evidence>
<organism evidence="18 19">
    <name type="scientific">Tepiditoga spiralis</name>
    <dbReference type="NCBI Taxonomy" id="2108365"/>
    <lineage>
        <taxon>Bacteria</taxon>
        <taxon>Thermotogati</taxon>
        <taxon>Thermotogota</taxon>
        <taxon>Thermotogae</taxon>
        <taxon>Petrotogales</taxon>
        <taxon>Petrotogaceae</taxon>
        <taxon>Tepiditoga</taxon>
    </lineage>
</organism>
<dbReference type="PROSITE" id="PS51711">
    <property type="entry name" value="G_FEOB"/>
    <property type="match status" value="1"/>
</dbReference>
<evidence type="ECO:0000256" key="5">
    <source>
        <dbReference type="ARBA" id="ARBA00022519"/>
    </source>
</evidence>
<dbReference type="PANTHER" id="PTHR43185:SF1">
    <property type="entry name" value="FE(2+) TRANSPORTER FEOB"/>
    <property type="match status" value="1"/>
</dbReference>
<evidence type="ECO:0000256" key="8">
    <source>
        <dbReference type="ARBA" id="ARBA00022989"/>
    </source>
</evidence>
<feature type="binding site" evidence="15">
    <location>
        <position position="23"/>
    </location>
    <ligand>
        <name>Mg(2+)</name>
        <dbReference type="ChEBI" id="CHEBI:18420"/>
        <label>2</label>
    </ligand>
</feature>
<keyword evidence="15" id="KW-0460">Magnesium</keyword>
<dbReference type="InterPro" id="IPR006073">
    <property type="entry name" value="GTP-bd"/>
</dbReference>
<feature type="transmembrane region" description="Helical" evidence="16">
    <location>
        <begin position="442"/>
        <end position="461"/>
    </location>
</feature>
<dbReference type="RefSeq" id="WP_190615823.1">
    <property type="nucleotide sequence ID" value="NZ_AP018712.1"/>
</dbReference>
<dbReference type="CDD" id="cd01879">
    <property type="entry name" value="FeoB"/>
    <property type="match status" value="1"/>
</dbReference>
<evidence type="ECO:0000256" key="10">
    <source>
        <dbReference type="ARBA" id="ARBA00023065"/>
    </source>
</evidence>
<comment type="subcellular location">
    <subcellularLocation>
        <location evidence="1 16">Cell inner membrane</location>
        <topology evidence="1 16">Multi-pass membrane protein</topology>
    </subcellularLocation>
</comment>
<dbReference type="InterPro" id="IPR011642">
    <property type="entry name" value="Gate_dom"/>
</dbReference>
<dbReference type="NCBIfam" id="TIGR00231">
    <property type="entry name" value="small_GTP"/>
    <property type="match status" value="1"/>
</dbReference>
<keyword evidence="9 16" id="KW-0408">Iron</keyword>
<feature type="transmembrane region" description="Helical" evidence="16">
    <location>
        <begin position="275"/>
        <end position="297"/>
    </location>
</feature>
<dbReference type="InterPro" id="IPR027417">
    <property type="entry name" value="P-loop_NTPase"/>
</dbReference>
<dbReference type="InterPro" id="IPR003373">
    <property type="entry name" value="Fe2_transport_prot-B"/>
</dbReference>
<dbReference type="SUPFAM" id="SSF52540">
    <property type="entry name" value="P-loop containing nucleoside triphosphate hydrolases"/>
    <property type="match status" value="1"/>
</dbReference>
<feature type="transmembrane region" description="Helical" evidence="16">
    <location>
        <begin position="503"/>
        <end position="520"/>
    </location>
</feature>
<dbReference type="Pfam" id="PF07664">
    <property type="entry name" value="FeoB_C"/>
    <property type="match status" value="1"/>
</dbReference>
<dbReference type="Proteomes" id="UP000516361">
    <property type="component" value="Chromosome"/>
</dbReference>